<dbReference type="InterPro" id="IPR043502">
    <property type="entry name" value="DNA/RNA_pol_sf"/>
</dbReference>
<dbReference type="PROSITE" id="PS00141">
    <property type="entry name" value="ASP_PROTEASE"/>
    <property type="match status" value="1"/>
</dbReference>
<dbReference type="SUPFAM" id="SSF53098">
    <property type="entry name" value="Ribonuclease H-like"/>
    <property type="match status" value="1"/>
</dbReference>
<evidence type="ECO:0000259" key="15">
    <source>
        <dbReference type="PROSITE" id="PS50878"/>
    </source>
</evidence>
<evidence type="ECO:0000256" key="11">
    <source>
        <dbReference type="ARBA" id="ARBA00022908"/>
    </source>
</evidence>
<dbReference type="GO" id="GO:0004523">
    <property type="term" value="F:RNA-DNA hybrid ribonuclease activity"/>
    <property type="evidence" value="ECO:0007669"/>
    <property type="project" value="UniProtKB-EC"/>
</dbReference>
<comment type="similarity">
    <text evidence="1">Belongs to the beta type-B retroviral polymerase family. HERV class-II K(HML-2) pol subfamily.</text>
</comment>
<keyword evidence="18" id="KW-1185">Reference proteome</keyword>
<evidence type="ECO:0000259" key="16">
    <source>
        <dbReference type="PROSITE" id="PS50994"/>
    </source>
</evidence>
<evidence type="ECO:0000256" key="5">
    <source>
        <dbReference type="ARBA" id="ARBA00022695"/>
    </source>
</evidence>
<evidence type="ECO:0000256" key="2">
    <source>
        <dbReference type="ARBA" id="ARBA00012180"/>
    </source>
</evidence>
<dbReference type="Gene3D" id="3.10.10.10">
    <property type="entry name" value="HIV Type 1 Reverse Transcriptase, subunit A, domain 1"/>
    <property type="match status" value="1"/>
</dbReference>
<evidence type="ECO:0000313" key="18">
    <source>
        <dbReference type="Proteomes" id="UP001591681"/>
    </source>
</evidence>
<dbReference type="GO" id="GO:0006508">
    <property type="term" value="P:proteolysis"/>
    <property type="evidence" value="ECO:0007669"/>
    <property type="project" value="UniProtKB-KW"/>
</dbReference>
<dbReference type="GO" id="GO:0008233">
    <property type="term" value="F:peptidase activity"/>
    <property type="evidence" value="ECO:0007669"/>
    <property type="project" value="UniProtKB-KW"/>
</dbReference>
<evidence type="ECO:0000256" key="14">
    <source>
        <dbReference type="ARBA" id="ARBA00039658"/>
    </source>
</evidence>
<dbReference type="PANTHER" id="PTHR37984:SF5">
    <property type="entry name" value="PROTEIN NYNRIN-LIKE"/>
    <property type="match status" value="1"/>
</dbReference>
<dbReference type="Pfam" id="PF17921">
    <property type="entry name" value="Integrase_H2C2"/>
    <property type="match status" value="1"/>
</dbReference>
<dbReference type="Pfam" id="PF00078">
    <property type="entry name" value="RVT_1"/>
    <property type="match status" value="1"/>
</dbReference>
<dbReference type="FunFam" id="3.10.10.10:FF:000007">
    <property type="entry name" value="Retrovirus-related Pol polyprotein from transposon 17.6-like Protein"/>
    <property type="match status" value="1"/>
</dbReference>
<evidence type="ECO:0000256" key="3">
    <source>
        <dbReference type="ARBA" id="ARBA00022670"/>
    </source>
</evidence>
<dbReference type="Gene3D" id="3.10.20.370">
    <property type="match status" value="1"/>
</dbReference>
<dbReference type="Gene3D" id="1.10.340.70">
    <property type="match status" value="1"/>
</dbReference>
<sequence>MSSATVGRVAEEGTQTETPLKPALLGGCPKVEVKVQGHAIPCVLDTGSQVTLFSNSLFRHYFQNEQVCSVNDISWLTLKAANGLKLPYVGYAILDFEVGGILVPAKGVIIVEDGCLQSNQAILGMNVINHCWEALFQGGHPGLTVFKSTIPSSHGAAWDKAFSVCQRIQASGEMEDFQGTARLSRMAVVQLQPETEMLVWAQVPQATGVPETCVLVEDLGGDGQEWRIGRAVLHMKAGKVPLRVCNPHPYPITLPARKPLAKVTGISQQDISPQRQLVLRQTGTNTIEVDVQMVNADPGASKFVPLFQGEGLTQEQQSRLDELLQKWSSVFAAHDEDYGKTSAVLHQIHTGNAPPVRERYRPVPPTLYPELRTLIQGMLDGGVITESASPWAAPVVLVRKKDGGLRFCVDYRKLNSVTHKDAYPLPRIEESLTGLRKAAWYSTLDLASGYWQVEVHPHDKEKTAFTTPMGLYQFERMPFGLCNGPATFQRLMQRCLGGQVNEFLMIYLDDVIVYSADYDSHLLHLEQVFDRLHQHGLKLNPKKSLFFQRSVHYLGHVVSQHGVATDPEKVSAVQQWPIPKTVKEVRAFLGFVGYYRRFISGFSCIAAPLHKLLQGTTGTKMTRIQWTEDCQEAFEQLKQALLQAPILAFADFTLPFILYTDASFHGLGAVLAQVQEGKERVIAYASRSLHPAERNDQNYSSFKLELLALKWAITDKFKDYLWGVHCKVVTDNRPLVHLHSAKLGATEQRWVAQLANFDFVISYRPGVTNQNADALSRLPEVGQVGVVAESSTAVGGRQDFAEGEIDWPMSQEKEPDLSLLRRWKELGSHCRDLDPQALTPEGRQLLREWERLALVNGVLVRRTQGRQHAVEAVVVPSSERRRVWGMLHHALGHARGQRQLEAIRLRAFWIGMARDLRDWTAECHQCVLGRPGSEVKAPLQPVVSRYPFEILALDYLSLGRVTDSHPCILVVTDLFSRYAVAVSTRDQSAQTTAKALWMHVIQQFGCPERILTDQGGAFESQLFQQLCQLYGCKKSRTTPYHPQGNGACERFNQTLLTLLNTLDQEGQERWADQLPALLQAYNNTPHSSTGLPPFYVVFGRHARLPVDMALGLSGPQERCTTDSWVQKHHRSLVAAYSQVRIQSCQRQDWDRRRYNKQARALPLLPGERVLCRNFRRRARGKLGPYWLSEPFVVIKQVRPGQPVYVIQPEGKEGNIRTIHRNHLRPCPGGWTTWVDDSAKEQSAAPTNPTTVQSTGNVQFWPMAIHEQRHPGPPSIGQNEAEVGAAPPMLEVGRSPPINLNVGGDEVRQLRRSQRSTFGLPPVRYEG</sequence>
<dbReference type="FunFam" id="3.10.20.370:FF:000001">
    <property type="entry name" value="Retrovirus-related Pol polyprotein from transposon 17.6-like protein"/>
    <property type="match status" value="1"/>
</dbReference>
<organism evidence="17 18">
    <name type="scientific">Coilia grayii</name>
    <name type="common">Gray's grenadier anchovy</name>
    <dbReference type="NCBI Taxonomy" id="363190"/>
    <lineage>
        <taxon>Eukaryota</taxon>
        <taxon>Metazoa</taxon>
        <taxon>Chordata</taxon>
        <taxon>Craniata</taxon>
        <taxon>Vertebrata</taxon>
        <taxon>Euteleostomi</taxon>
        <taxon>Actinopterygii</taxon>
        <taxon>Neopterygii</taxon>
        <taxon>Teleostei</taxon>
        <taxon>Clupei</taxon>
        <taxon>Clupeiformes</taxon>
        <taxon>Clupeoidei</taxon>
        <taxon>Engraulidae</taxon>
        <taxon>Coilinae</taxon>
        <taxon>Coilia</taxon>
    </lineage>
</organism>
<dbReference type="Proteomes" id="UP001591681">
    <property type="component" value="Unassembled WGS sequence"/>
</dbReference>
<dbReference type="InterPro" id="IPR041588">
    <property type="entry name" value="Integrase_H2C2"/>
</dbReference>
<dbReference type="SUPFAM" id="SSF50630">
    <property type="entry name" value="Acid proteases"/>
    <property type="match status" value="1"/>
</dbReference>
<dbReference type="InterPro" id="IPR001584">
    <property type="entry name" value="Integrase_cat-core"/>
</dbReference>
<evidence type="ECO:0000256" key="9">
    <source>
        <dbReference type="ARBA" id="ARBA00022842"/>
    </source>
</evidence>
<dbReference type="PROSITE" id="PS50994">
    <property type="entry name" value="INTEGRASE"/>
    <property type="match status" value="1"/>
</dbReference>
<evidence type="ECO:0000256" key="6">
    <source>
        <dbReference type="ARBA" id="ARBA00022722"/>
    </source>
</evidence>
<keyword evidence="5" id="KW-0548">Nucleotidyltransferase</keyword>
<dbReference type="InterPro" id="IPR043128">
    <property type="entry name" value="Rev_trsase/Diguanyl_cyclase"/>
</dbReference>
<dbReference type="CDD" id="cd09274">
    <property type="entry name" value="RNase_HI_RT_Ty3"/>
    <property type="match status" value="1"/>
</dbReference>
<dbReference type="Pfam" id="PF17919">
    <property type="entry name" value="RT_RNaseH_2"/>
    <property type="match status" value="1"/>
</dbReference>
<keyword evidence="8" id="KW-0378">Hydrolase</keyword>
<evidence type="ECO:0000256" key="13">
    <source>
        <dbReference type="ARBA" id="ARBA00023268"/>
    </source>
</evidence>
<name>A0ABD1KWX1_9TELE</name>
<gene>
    <name evidence="17" type="ORF">ACEWY4_000543</name>
</gene>
<keyword evidence="9" id="KW-0460">Magnesium</keyword>
<dbReference type="InterPro" id="IPR041577">
    <property type="entry name" value="RT_RNaseH_2"/>
</dbReference>
<dbReference type="FunFam" id="3.30.420.10:FF:000032">
    <property type="entry name" value="Retrovirus-related Pol polyprotein from transposon 297-like Protein"/>
    <property type="match status" value="1"/>
</dbReference>
<dbReference type="FunFam" id="3.30.70.270:FF:000020">
    <property type="entry name" value="Transposon Tf2-6 polyprotein-like Protein"/>
    <property type="match status" value="1"/>
</dbReference>
<keyword evidence="6" id="KW-0540">Nuclease</keyword>
<keyword evidence="11" id="KW-0229">DNA integration</keyword>
<dbReference type="CDD" id="cd01647">
    <property type="entry name" value="RT_LTR"/>
    <property type="match status" value="1"/>
</dbReference>
<dbReference type="Gene3D" id="3.30.70.270">
    <property type="match status" value="2"/>
</dbReference>
<dbReference type="SUPFAM" id="SSF56672">
    <property type="entry name" value="DNA/RNA polymerases"/>
    <property type="match status" value="1"/>
</dbReference>
<dbReference type="InterPro" id="IPR012337">
    <property type="entry name" value="RNaseH-like_sf"/>
</dbReference>
<evidence type="ECO:0000256" key="1">
    <source>
        <dbReference type="ARBA" id="ARBA00010879"/>
    </source>
</evidence>
<evidence type="ECO:0000256" key="8">
    <source>
        <dbReference type="ARBA" id="ARBA00022801"/>
    </source>
</evidence>
<dbReference type="Pfam" id="PF00665">
    <property type="entry name" value="rve"/>
    <property type="match status" value="1"/>
</dbReference>
<dbReference type="EMBL" id="JBHFQA010000001">
    <property type="protein sequence ID" value="KAL2103675.1"/>
    <property type="molecule type" value="Genomic_DNA"/>
</dbReference>
<reference evidence="17 18" key="1">
    <citation type="submission" date="2024-09" db="EMBL/GenBank/DDBJ databases">
        <title>A chromosome-level genome assembly of Gray's grenadier anchovy, Coilia grayii.</title>
        <authorList>
            <person name="Fu Z."/>
        </authorList>
    </citation>
    <scope>NUCLEOTIDE SEQUENCE [LARGE SCALE GENOMIC DNA]</scope>
    <source>
        <strain evidence="17">G4</strain>
        <tissue evidence="17">Muscle</tissue>
    </source>
</reference>
<feature type="domain" description="Reverse transcriptase" evidence="15">
    <location>
        <begin position="379"/>
        <end position="558"/>
    </location>
</feature>
<proteinExistence type="inferred from homology"/>
<dbReference type="GO" id="GO:0003964">
    <property type="term" value="F:RNA-directed DNA polymerase activity"/>
    <property type="evidence" value="ECO:0007669"/>
    <property type="project" value="UniProtKB-KW"/>
</dbReference>
<accession>A0ABD1KWX1</accession>
<comment type="caution">
    <text evidence="17">The sequence shown here is derived from an EMBL/GenBank/DDBJ whole genome shotgun (WGS) entry which is preliminary data.</text>
</comment>
<keyword evidence="13" id="KW-0511">Multifunctional enzyme</keyword>
<dbReference type="InterPro" id="IPR021109">
    <property type="entry name" value="Peptidase_aspartic_dom_sf"/>
</dbReference>
<protein>
    <recommendedName>
        <fullName evidence="14">Gypsy retrotransposon integrase-like protein 1</fullName>
        <ecNumber evidence="2">3.1.26.4</ecNumber>
    </recommendedName>
</protein>
<dbReference type="GO" id="GO:0015074">
    <property type="term" value="P:DNA integration"/>
    <property type="evidence" value="ECO:0007669"/>
    <property type="project" value="UniProtKB-KW"/>
</dbReference>
<dbReference type="EC" id="3.1.26.4" evidence="2"/>
<dbReference type="GO" id="GO:0003723">
    <property type="term" value="F:RNA binding"/>
    <property type="evidence" value="ECO:0007669"/>
    <property type="project" value="UniProtKB-KW"/>
</dbReference>
<keyword evidence="7" id="KW-0255">Endonuclease</keyword>
<keyword evidence="4" id="KW-0808">Transferase</keyword>
<evidence type="ECO:0000256" key="7">
    <source>
        <dbReference type="ARBA" id="ARBA00022759"/>
    </source>
</evidence>
<feature type="domain" description="Integrase catalytic" evidence="16">
    <location>
        <begin position="943"/>
        <end position="1101"/>
    </location>
</feature>
<dbReference type="InterPro" id="IPR036397">
    <property type="entry name" value="RNaseH_sf"/>
</dbReference>
<keyword evidence="12" id="KW-0695">RNA-directed DNA polymerase</keyword>
<dbReference type="InterPro" id="IPR000477">
    <property type="entry name" value="RT_dom"/>
</dbReference>
<dbReference type="Gene3D" id="3.30.420.10">
    <property type="entry name" value="Ribonuclease H-like superfamily/Ribonuclease H"/>
    <property type="match status" value="1"/>
</dbReference>
<dbReference type="PROSITE" id="PS50878">
    <property type="entry name" value="RT_POL"/>
    <property type="match status" value="1"/>
</dbReference>
<evidence type="ECO:0000256" key="12">
    <source>
        <dbReference type="ARBA" id="ARBA00022918"/>
    </source>
</evidence>
<dbReference type="InterPro" id="IPR050951">
    <property type="entry name" value="Retrovirus_Pol_polyprotein"/>
</dbReference>
<dbReference type="InterPro" id="IPR001969">
    <property type="entry name" value="Aspartic_peptidase_AS"/>
</dbReference>
<evidence type="ECO:0000256" key="4">
    <source>
        <dbReference type="ARBA" id="ARBA00022679"/>
    </source>
</evidence>
<evidence type="ECO:0000256" key="10">
    <source>
        <dbReference type="ARBA" id="ARBA00022884"/>
    </source>
</evidence>
<evidence type="ECO:0000313" key="17">
    <source>
        <dbReference type="EMBL" id="KAL2103675.1"/>
    </source>
</evidence>
<keyword evidence="3" id="KW-0645">Protease</keyword>
<keyword evidence="10" id="KW-0694">RNA-binding</keyword>
<dbReference type="Gene3D" id="2.40.70.10">
    <property type="entry name" value="Acid Proteases"/>
    <property type="match status" value="1"/>
</dbReference>
<dbReference type="FunFam" id="1.10.340.70:FF:000001">
    <property type="entry name" value="Retrovirus-related Pol polyprotein from transposon gypsy-like Protein"/>
    <property type="match status" value="1"/>
</dbReference>
<dbReference type="PANTHER" id="PTHR37984">
    <property type="entry name" value="PROTEIN CBG26694"/>
    <property type="match status" value="1"/>
</dbReference>
<dbReference type="CDD" id="cd00303">
    <property type="entry name" value="retropepsin_like"/>
    <property type="match status" value="1"/>
</dbReference>